<dbReference type="Pfam" id="PF17919">
    <property type="entry name" value="RT_RNaseH_2"/>
    <property type="match status" value="1"/>
</dbReference>
<reference evidence="12 13" key="1">
    <citation type="submission" date="2020-02" db="EMBL/GenBank/DDBJ databases">
        <authorList>
            <person name="Ferguson B K."/>
        </authorList>
    </citation>
    <scope>NUCLEOTIDE SEQUENCE [LARGE SCALE GENOMIC DNA]</scope>
</reference>
<dbReference type="OrthoDB" id="7555456at2759"/>
<name>A0A6H5ILF4_9HYME</name>
<keyword evidence="5" id="KW-0540">Nuclease</keyword>
<dbReference type="InterPro" id="IPR041577">
    <property type="entry name" value="RT_RNaseH_2"/>
</dbReference>
<evidence type="ECO:0000256" key="10">
    <source>
        <dbReference type="SAM" id="MobiDB-lite"/>
    </source>
</evidence>
<dbReference type="EC" id="2.7.7.49" evidence="1"/>
<keyword evidence="9" id="KW-0511">Multifunctional enzyme</keyword>
<dbReference type="CDD" id="cd09274">
    <property type="entry name" value="RNase_HI_RT_Ty3"/>
    <property type="match status" value="1"/>
</dbReference>
<dbReference type="InterPro" id="IPR043502">
    <property type="entry name" value="DNA/RNA_pol_sf"/>
</dbReference>
<dbReference type="SUPFAM" id="SSF56672">
    <property type="entry name" value="DNA/RNA polymerases"/>
    <property type="match status" value="1"/>
</dbReference>
<sequence length="1846" mass="208508">MSPSNGPTKQKIQVPARTITVVQLKLITTALRDGYLPRIDTGNPDVFLGEGLVRNEGNTCKVLAINSSNSDVEFGVDPVEIIPFEYVVQDFESDSPSEVEDRPVLNAEQRNSQIRKALDLNPLNPEEKASVLALVRDYPELFLLPGDPLPCTNLVYHEIPLENEIPINTKQYRHPPVHKEVIQKDIDKRLREEPGPDGTPKWRIVIDFRELNKKTIGDAYPLPNIADIMDQLGGASYFSTFDLASGFHQIPMKEDDKWKTAFSTLNGHFQYKRMPMGLKNAPATFQRLMDKVLRGLQNIEMLVYLDDIIVYAKDLKEHDSKVRRLFDRLRDARLVLEPAKVHFLRKEVGFLGHIVSERGLEMDPKKISVMTEFPQPKTVRNVRQFLGMAGYYRRFIQDFSKIAKPLHDLTKKWVKFEWKDAHEDSFQTLKTRLTTAPILIFPDFDKPFTLTTDASDLAIAAVLSQEKDGFDHPVGYLSRVLNKAEVNYSTTEKECLAALYAMYHYRPYLLGRPFTLVADHEPLNWMHNRKDPGQRLMRWMFKFTDYQYTFKYKPGKENVVADCLSRNPLNDTPEAEINQRLPLLRVMMYGRKKEAPEKKVAKPRSNSPVPKSYTRDPRKPSKPVGKHGEKANTTGEEESCVALRTRSKVNSRSNPLVPPGASVAARVDTGLKKRAGKAFSTPKVKEIDTEPQPSTSKTTQHSATISEDSECEKPPLVDPRYSGLRKDEDYPAESPIGEGDLEASDSEASAEEAQETELRGHDNSHKPTHAIILTSAPTTDEVTNTSSAEDTTEVVATALSEDELLKAAAEIDISQRILESRAYEAEDVPAERDADVTAALERSCISDGTSIDDVTREYLDSLDPYDEVRNTDKTLQDRVEKLIRDTQAKVGQEQNASTASDDTEGPSLREGETLIVSGSNRPAINERGTEDTPMSKSTPMTTRAARTSLPPQKLMDIPEGAETTPVVLNFSQPSIPDAPIFFPIPLAEGPLNKYILEHNPTSRITPSDYSEYSPSSPQIRIAGNIVASREALTYRSDNYITFVSQDCEPSTRNLRQLSDMDAIDLQAIKARRPALGQAVVSPFKNNNIILLVVKKHHYDPLTAATWRIAIYLDNTTWTNENPALSSYAQLERHCFSRKATPSCELFKSARMVKQFNTIKRMQEEIALAGLTTNHPNEGSNPRTKTRLRKSAPLAIIGTLLGTITVSQHIPPGCHAKTRDHLLETEKIRESRHSYIYNAETHLNVTELFPQLELGRNFSSILTLNTANTWSKDAVKIETILEKIDAADTKAHEKESTISIIAGGFGTQVILMAGMVALVLNSRKTLPNVPLHRTNSKNESREIDGGKAKRTRNERNPPTKCTYLRNNRGPKTNEPFITENRNTMATDERKVVGYTINEEIPVVTLLKVAIELGEITDMRTTYHPEYHSKTVEIYYFPHTYWTPAQEPITQVPSTTVSTPILSAPTNQLTPTTPINQSTVPNSDQYENKQNEKTLVLVYNAKLAKESQILGLQQILAGPTGLADIQVHRPGHHLMVTLTYRSAEIKQQTLIYLRNEKKRAPREERQASPRPPTKQHEAEVDINRLHILMPRGMSKEEAIDILAECGPIDHLDFVAMGPKKYNLQAIFIRYCTEEGAARAKRSDRFRGEIRHAKGQTIPAPFRNLPKWFHCIYCGHQATSFRRRDHDAICARQMAVEEESYWKGPELKANSIINFKTHYFCGRGIDRTAWADHIKVCNIRNFSREIPKQVTCREVQQIIEEIYRPPIGGEKQLHLKLQYVAKLTAEIEGFEKRVVEIEVSEDLNPIHDKDHELWDLLHAAGQATPMEQEEKTHNSEEDTDAEPDIIILD</sequence>
<feature type="region of interest" description="Disordered" evidence="10">
    <location>
        <begin position="593"/>
        <end position="767"/>
    </location>
</feature>
<feature type="domain" description="Reverse transcriptase" evidence="11">
    <location>
        <begin position="174"/>
        <end position="355"/>
    </location>
</feature>
<evidence type="ECO:0000256" key="9">
    <source>
        <dbReference type="ARBA" id="ARBA00023268"/>
    </source>
</evidence>
<dbReference type="PANTHER" id="PTHR37984:SF5">
    <property type="entry name" value="PROTEIN NYNRIN-LIKE"/>
    <property type="match status" value="1"/>
</dbReference>
<dbReference type="Proteomes" id="UP000479190">
    <property type="component" value="Unassembled WGS sequence"/>
</dbReference>
<dbReference type="EMBL" id="CADCXV010000886">
    <property type="protein sequence ID" value="CAB0038041.1"/>
    <property type="molecule type" value="Genomic_DNA"/>
</dbReference>
<dbReference type="Gene3D" id="3.30.70.270">
    <property type="match status" value="2"/>
</dbReference>
<feature type="compositionally biased region" description="Basic and acidic residues" evidence="10">
    <location>
        <begin position="756"/>
        <end position="765"/>
    </location>
</feature>
<keyword evidence="3" id="KW-0808">Transferase</keyword>
<keyword evidence="8" id="KW-0695">RNA-directed DNA polymerase</keyword>
<evidence type="ECO:0000259" key="11">
    <source>
        <dbReference type="PROSITE" id="PS50878"/>
    </source>
</evidence>
<feature type="region of interest" description="Disordered" evidence="10">
    <location>
        <begin position="1328"/>
        <end position="1358"/>
    </location>
</feature>
<feature type="region of interest" description="Disordered" evidence="10">
    <location>
        <begin position="1821"/>
        <end position="1846"/>
    </location>
</feature>
<evidence type="ECO:0000256" key="5">
    <source>
        <dbReference type="ARBA" id="ARBA00022722"/>
    </source>
</evidence>
<accession>A0A6H5ILF4</accession>
<dbReference type="GO" id="GO:0004519">
    <property type="term" value="F:endonuclease activity"/>
    <property type="evidence" value="ECO:0007669"/>
    <property type="project" value="UniProtKB-KW"/>
</dbReference>
<dbReference type="GO" id="GO:0008233">
    <property type="term" value="F:peptidase activity"/>
    <property type="evidence" value="ECO:0007669"/>
    <property type="project" value="UniProtKB-KW"/>
</dbReference>
<feature type="region of interest" description="Disordered" evidence="10">
    <location>
        <begin position="1552"/>
        <end position="1577"/>
    </location>
</feature>
<dbReference type="PROSITE" id="PS50878">
    <property type="entry name" value="RT_POL"/>
    <property type="match status" value="1"/>
</dbReference>
<gene>
    <name evidence="12" type="ORF">TBRA_LOCUS9836</name>
</gene>
<feature type="region of interest" description="Disordered" evidence="10">
    <location>
        <begin position="1463"/>
        <end position="1483"/>
    </location>
</feature>
<dbReference type="PANTHER" id="PTHR37984">
    <property type="entry name" value="PROTEIN CBG26694"/>
    <property type="match status" value="1"/>
</dbReference>
<dbReference type="InterPro" id="IPR050951">
    <property type="entry name" value="Retrovirus_Pol_polyprotein"/>
</dbReference>
<feature type="compositionally biased region" description="Polar residues" evidence="10">
    <location>
        <begin position="932"/>
        <end position="945"/>
    </location>
</feature>
<keyword evidence="7" id="KW-0378">Hydrolase</keyword>
<dbReference type="FunFam" id="3.30.70.270:FF:000020">
    <property type="entry name" value="Transposon Tf2-6 polyprotein-like Protein"/>
    <property type="match status" value="1"/>
</dbReference>
<dbReference type="GO" id="GO:0003964">
    <property type="term" value="F:RNA-directed DNA polymerase activity"/>
    <property type="evidence" value="ECO:0007669"/>
    <property type="project" value="UniProtKB-KW"/>
</dbReference>
<evidence type="ECO:0000256" key="7">
    <source>
        <dbReference type="ARBA" id="ARBA00022801"/>
    </source>
</evidence>
<evidence type="ECO:0000256" key="8">
    <source>
        <dbReference type="ARBA" id="ARBA00022918"/>
    </source>
</evidence>
<keyword evidence="6" id="KW-0255">Endonuclease</keyword>
<dbReference type="FunFam" id="3.10.10.10:FF:000007">
    <property type="entry name" value="Retrovirus-related Pol polyprotein from transposon 17.6-like Protein"/>
    <property type="match status" value="1"/>
</dbReference>
<proteinExistence type="predicted"/>
<dbReference type="Pfam" id="PF00078">
    <property type="entry name" value="RVT_1"/>
    <property type="match status" value="1"/>
</dbReference>
<evidence type="ECO:0000313" key="12">
    <source>
        <dbReference type="EMBL" id="CAB0038041.1"/>
    </source>
</evidence>
<organism evidence="12 13">
    <name type="scientific">Trichogramma brassicae</name>
    <dbReference type="NCBI Taxonomy" id="86971"/>
    <lineage>
        <taxon>Eukaryota</taxon>
        <taxon>Metazoa</taxon>
        <taxon>Ecdysozoa</taxon>
        <taxon>Arthropoda</taxon>
        <taxon>Hexapoda</taxon>
        <taxon>Insecta</taxon>
        <taxon>Pterygota</taxon>
        <taxon>Neoptera</taxon>
        <taxon>Endopterygota</taxon>
        <taxon>Hymenoptera</taxon>
        <taxon>Apocrita</taxon>
        <taxon>Proctotrupomorpha</taxon>
        <taxon>Chalcidoidea</taxon>
        <taxon>Trichogrammatidae</taxon>
        <taxon>Trichogramma</taxon>
    </lineage>
</organism>
<evidence type="ECO:0000256" key="1">
    <source>
        <dbReference type="ARBA" id="ARBA00012493"/>
    </source>
</evidence>
<evidence type="ECO:0000256" key="3">
    <source>
        <dbReference type="ARBA" id="ARBA00022679"/>
    </source>
</evidence>
<keyword evidence="13" id="KW-1185">Reference proteome</keyword>
<dbReference type="FunFam" id="3.10.20.370:FF:000001">
    <property type="entry name" value="Retrovirus-related Pol polyprotein from transposon 17.6-like protein"/>
    <property type="match status" value="1"/>
</dbReference>
<dbReference type="Gene3D" id="3.10.10.10">
    <property type="entry name" value="HIV Type 1 Reverse Transcriptase, subunit A, domain 1"/>
    <property type="match status" value="1"/>
</dbReference>
<evidence type="ECO:0000256" key="2">
    <source>
        <dbReference type="ARBA" id="ARBA00022670"/>
    </source>
</evidence>
<dbReference type="CDD" id="cd01647">
    <property type="entry name" value="RT_LTR"/>
    <property type="match status" value="1"/>
</dbReference>
<dbReference type="InterPro" id="IPR000477">
    <property type="entry name" value="RT_dom"/>
</dbReference>
<feature type="region of interest" description="Disordered" evidence="10">
    <location>
        <begin position="886"/>
        <end position="945"/>
    </location>
</feature>
<keyword evidence="2" id="KW-0645">Protease</keyword>
<feature type="compositionally biased region" description="Polar residues" evidence="10">
    <location>
        <begin position="691"/>
        <end position="706"/>
    </location>
</feature>
<evidence type="ECO:0000256" key="6">
    <source>
        <dbReference type="ARBA" id="ARBA00022759"/>
    </source>
</evidence>
<dbReference type="InterPro" id="IPR043128">
    <property type="entry name" value="Rev_trsase/Diguanyl_cyclase"/>
</dbReference>
<feature type="compositionally biased region" description="Basic and acidic residues" evidence="10">
    <location>
        <begin position="1335"/>
        <end position="1356"/>
    </location>
</feature>
<dbReference type="GO" id="GO:0006508">
    <property type="term" value="P:proteolysis"/>
    <property type="evidence" value="ECO:0007669"/>
    <property type="project" value="UniProtKB-KW"/>
</dbReference>
<protein>
    <recommendedName>
        <fullName evidence="1">RNA-directed DNA polymerase</fullName>
        <ecNumber evidence="1">2.7.7.49</ecNumber>
    </recommendedName>
</protein>
<evidence type="ECO:0000256" key="4">
    <source>
        <dbReference type="ARBA" id="ARBA00022695"/>
    </source>
</evidence>
<feature type="compositionally biased region" description="Acidic residues" evidence="10">
    <location>
        <begin position="739"/>
        <end position="755"/>
    </location>
</feature>
<evidence type="ECO:0000313" key="13">
    <source>
        <dbReference type="Proteomes" id="UP000479190"/>
    </source>
</evidence>
<keyword evidence="4" id="KW-0548">Nucleotidyltransferase</keyword>